<dbReference type="AlphaFoldDB" id="A0A8T4L6H1"/>
<organism evidence="1 2">
    <name type="scientific">Candidatus Iainarchaeum sp</name>
    <dbReference type="NCBI Taxonomy" id="3101447"/>
    <lineage>
        <taxon>Archaea</taxon>
        <taxon>Candidatus Iainarchaeota</taxon>
        <taxon>Candidatus Iainarchaeia</taxon>
        <taxon>Candidatus Iainarchaeales</taxon>
        <taxon>Candidatus Iainarchaeaceae</taxon>
        <taxon>Candidatus Iainarchaeum</taxon>
    </lineage>
</organism>
<comment type="caution">
    <text evidence="1">The sequence shown here is derived from an EMBL/GenBank/DDBJ whole genome shotgun (WGS) entry which is preliminary data.</text>
</comment>
<proteinExistence type="predicted"/>
<evidence type="ECO:0000313" key="1">
    <source>
        <dbReference type="EMBL" id="MBS3062868.1"/>
    </source>
</evidence>
<sequence length="69" mass="7860">MSKVRTTLVLDEAVFAKLRQRSPDNLSKLANEILVEGLFKKKKSLAGFLAGRISTKDIVEEEIHEDLYR</sequence>
<evidence type="ECO:0008006" key="3">
    <source>
        <dbReference type="Google" id="ProtNLM"/>
    </source>
</evidence>
<gene>
    <name evidence="1" type="ORF">J4203_03270</name>
</gene>
<accession>A0A8T4L6H1</accession>
<name>A0A8T4L6H1_9ARCH</name>
<evidence type="ECO:0000313" key="2">
    <source>
        <dbReference type="Proteomes" id="UP000678237"/>
    </source>
</evidence>
<reference evidence="1" key="1">
    <citation type="submission" date="2021-03" db="EMBL/GenBank/DDBJ databases">
        <authorList>
            <person name="Jaffe A."/>
        </authorList>
    </citation>
    <scope>NUCLEOTIDE SEQUENCE</scope>
    <source>
        <strain evidence="1">RIFCSPLOWO2_01_FULL_58_19</strain>
    </source>
</reference>
<dbReference type="EMBL" id="JAGVWE010000003">
    <property type="protein sequence ID" value="MBS3062868.1"/>
    <property type="molecule type" value="Genomic_DNA"/>
</dbReference>
<reference evidence="1" key="2">
    <citation type="submission" date="2021-05" db="EMBL/GenBank/DDBJ databases">
        <title>Protein family content uncovers lineage relationships and bacterial pathway maintenance mechanisms in DPANN archaea.</title>
        <authorList>
            <person name="Castelle C.J."/>
            <person name="Meheust R."/>
            <person name="Jaffe A.L."/>
            <person name="Seitz K."/>
            <person name="Gong X."/>
            <person name="Baker B.J."/>
            <person name="Banfield J.F."/>
        </authorList>
    </citation>
    <scope>NUCLEOTIDE SEQUENCE</scope>
    <source>
        <strain evidence="1">RIFCSPLOWO2_01_FULL_58_19</strain>
    </source>
</reference>
<dbReference type="Proteomes" id="UP000678237">
    <property type="component" value="Unassembled WGS sequence"/>
</dbReference>
<protein>
    <recommendedName>
        <fullName evidence="3">Antitoxin</fullName>
    </recommendedName>
</protein>